<name>A0AAV3R6V1_LITER</name>
<dbReference type="Gene3D" id="3.80.10.10">
    <property type="entry name" value="Ribonuclease Inhibitor"/>
    <property type="match status" value="1"/>
</dbReference>
<comment type="subcellular location">
    <subcellularLocation>
        <location evidence="1">Membrane</location>
        <topology evidence="1">Single-pass type I membrane protein</topology>
    </subcellularLocation>
</comment>
<feature type="signal peptide" evidence="9">
    <location>
        <begin position="1"/>
        <end position="28"/>
    </location>
</feature>
<keyword evidence="2" id="KW-0433">Leucine-rich repeat</keyword>
<gene>
    <name evidence="11" type="ORF">LIER_25186</name>
</gene>
<organism evidence="11 12">
    <name type="scientific">Lithospermum erythrorhizon</name>
    <name type="common">Purple gromwell</name>
    <name type="synonym">Lithospermum officinale var. erythrorhizon</name>
    <dbReference type="NCBI Taxonomy" id="34254"/>
    <lineage>
        <taxon>Eukaryota</taxon>
        <taxon>Viridiplantae</taxon>
        <taxon>Streptophyta</taxon>
        <taxon>Embryophyta</taxon>
        <taxon>Tracheophyta</taxon>
        <taxon>Spermatophyta</taxon>
        <taxon>Magnoliopsida</taxon>
        <taxon>eudicotyledons</taxon>
        <taxon>Gunneridae</taxon>
        <taxon>Pentapetalae</taxon>
        <taxon>asterids</taxon>
        <taxon>lamiids</taxon>
        <taxon>Boraginales</taxon>
        <taxon>Boraginaceae</taxon>
        <taxon>Boraginoideae</taxon>
        <taxon>Lithospermeae</taxon>
        <taxon>Lithospermum</taxon>
    </lineage>
</organism>
<dbReference type="AlphaFoldDB" id="A0AAV3R6V1"/>
<keyword evidence="8" id="KW-0325">Glycoprotein</keyword>
<keyword evidence="3" id="KW-0812">Transmembrane</keyword>
<keyword evidence="12" id="KW-1185">Reference proteome</keyword>
<dbReference type="PANTHER" id="PTHR48061">
    <property type="entry name" value="LEUCINE-RICH REPEAT RECEPTOR PROTEIN KINASE EMS1-LIKE-RELATED"/>
    <property type="match status" value="1"/>
</dbReference>
<proteinExistence type="predicted"/>
<evidence type="ECO:0000256" key="6">
    <source>
        <dbReference type="ARBA" id="ARBA00022989"/>
    </source>
</evidence>
<evidence type="ECO:0000256" key="5">
    <source>
        <dbReference type="ARBA" id="ARBA00022737"/>
    </source>
</evidence>
<comment type="caution">
    <text evidence="11">The sequence shown here is derived from an EMBL/GenBank/DDBJ whole genome shotgun (WGS) entry which is preliminary data.</text>
</comment>
<dbReference type="Proteomes" id="UP001454036">
    <property type="component" value="Unassembled WGS sequence"/>
</dbReference>
<keyword evidence="4 9" id="KW-0732">Signal</keyword>
<evidence type="ECO:0000256" key="4">
    <source>
        <dbReference type="ARBA" id="ARBA00022729"/>
    </source>
</evidence>
<dbReference type="Pfam" id="PF08263">
    <property type="entry name" value="LRRNT_2"/>
    <property type="match status" value="1"/>
</dbReference>
<keyword evidence="5" id="KW-0677">Repeat</keyword>
<feature type="chain" id="PRO_5043495211" description="Leucine-rich repeat-containing N-terminal plant-type domain-containing protein" evidence="9">
    <location>
        <begin position="29"/>
        <end position="240"/>
    </location>
</feature>
<evidence type="ECO:0000256" key="8">
    <source>
        <dbReference type="ARBA" id="ARBA00023180"/>
    </source>
</evidence>
<evidence type="ECO:0000256" key="7">
    <source>
        <dbReference type="ARBA" id="ARBA00023136"/>
    </source>
</evidence>
<keyword evidence="6" id="KW-1133">Transmembrane helix</keyword>
<dbReference type="Pfam" id="PF00560">
    <property type="entry name" value="LRR_1"/>
    <property type="match status" value="1"/>
</dbReference>
<dbReference type="InterPro" id="IPR032675">
    <property type="entry name" value="LRR_dom_sf"/>
</dbReference>
<sequence length="240" mass="26230">MLQMRNSCFSSSLLIIILLFFIIRPGFANGLCIKDQESALLKMKLRFNFNANFSSKLVTWNSTTDCCAWSGVTCDNGGQVIAIDLSYEGVSGAMNSSSSLFDLQHLRSLNLAANNFNSSEITPAFGKLVNVVHLNLSTSGFSLQIPIEIAHLTKLLALDLSTVGSSGVLKLENPNFTLFVQNLTVLEELHLGGVNISYKGSELFRAVARSLLKLKVLSLPNCFLSGPTDWSYLLRLKSLS</sequence>
<keyword evidence="7" id="KW-0472">Membrane</keyword>
<evidence type="ECO:0000259" key="10">
    <source>
        <dbReference type="Pfam" id="PF08263"/>
    </source>
</evidence>
<reference evidence="11 12" key="1">
    <citation type="submission" date="2024-01" db="EMBL/GenBank/DDBJ databases">
        <title>The complete chloroplast genome sequence of Lithospermum erythrorhizon: insights into the phylogenetic relationship among Boraginaceae species and the maternal lineages of purple gromwells.</title>
        <authorList>
            <person name="Okada T."/>
            <person name="Watanabe K."/>
        </authorList>
    </citation>
    <scope>NUCLEOTIDE SEQUENCE [LARGE SCALE GENOMIC DNA]</scope>
</reference>
<evidence type="ECO:0000313" key="12">
    <source>
        <dbReference type="Proteomes" id="UP001454036"/>
    </source>
</evidence>
<dbReference type="InterPro" id="IPR001611">
    <property type="entry name" value="Leu-rich_rpt"/>
</dbReference>
<evidence type="ECO:0000256" key="1">
    <source>
        <dbReference type="ARBA" id="ARBA00004479"/>
    </source>
</evidence>
<dbReference type="InterPro" id="IPR046956">
    <property type="entry name" value="RLP23-like"/>
</dbReference>
<dbReference type="PANTHER" id="PTHR48061:SF2">
    <property type="entry name" value="RECEPTOR LIKE PROTEIN 30-LIKE"/>
    <property type="match status" value="1"/>
</dbReference>
<evidence type="ECO:0000256" key="9">
    <source>
        <dbReference type="SAM" id="SignalP"/>
    </source>
</evidence>
<evidence type="ECO:0000256" key="2">
    <source>
        <dbReference type="ARBA" id="ARBA00022614"/>
    </source>
</evidence>
<evidence type="ECO:0000256" key="3">
    <source>
        <dbReference type="ARBA" id="ARBA00022692"/>
    </source>
</evidence>
<feature type="domain" description="Leucine-rich repeat-containing N-terminal plant-type" evidence="10">
    <location>
        <begin position="34"/>
        <end position="75"/>
    </location>
</feature>
<dbReference type="SUPFAM" id="SSF52058">
    <property type="entry name" value="L domain-like"/>
    <property type="match status" value="1"/>
</dbReference>
<dbReference type="EMBL" id="BAABME010007508">
    <property type="protein sequence ID" value="GAA0171061.1"/>
    <property type="molecule type" value="Genomic_DNA"/>
</dbReference>
<dbReference type="InterPro" id="IPR013210">
    <property type="entry name" value="LRR_N_plant-typ"/>
</dbReference>
<protein>
    <recommendedName>
        <fullName evidence="10">Leucine-rich repeat-containing N-terminal plant-type domain-containing protein</fullName>
    </recommendedName>
</protein>
<accession>A0AAV3R6V1</accession>
<evidence type="ECO:0000313" key="11">
    <source>
        <dbReference type="EMBL" id="GAA0171061.1"/>
    </source>
</evidence>
<dbReference type="GO" id="GO:0016020">
    <property type="term" value="C:membrane"/>
    <property type="evidence" value="ECO:0007669"/>
    <property type="project" value="UniProtKB-SubCell"/>
</dbReference>